<reference evidence="4" key="1">
    <citation type="submission" date="2021-02" db="EMBL/GenBank/DDBJ databases">
        <authorList>
            <person name="Dougan E. K."/>
            <person name="Rhodes N."/>
            <person name="Thang M."/>
            <person name="Chan C."/>
        </authorList>
    </citation>
    <scope>NUCLEOTIDE SEQUENCE</scope>
</reference>
<dbReference type="InterPro" id="IPR011990">
    <property type="entry name" value="TPR-like_helical_dom_sf"/>
</dbReference>
<comment type="caution">
    <text evidence="4">The sequence shown here is derived from an EMBL/GenBank/DDBJ whole genome shotgun (WGS) entry which is preliminary data.</text>
</comment>
<keyword evidence="1" id="KW-0677">Repeat</keyword>
<dbReference type="InterPro" id="IPR002885">
    <property type="entry name" value="PPR_rpt"/>
</dbReference>
<dbReference type="AlphaFoldDB" id="A0A813IA24"/>
<evidence type="ECO:0008006" key="6">
    <source>
        <dbReference type="Google" id="ProtNLM"/>
    </source>
</evidence>
<dbReference type="PROSITE" id="PS51375">
    <property type="entry name" value="PPR"/>
    <property type="match status" value="3"/>
</dbReference>
<evidence type="ECO:0000256" key="2">
    <source>
        <dbReference type="PROSITE-ProRule" id="PRU00708"/>
    </source>
</evidence>
<name>A0A813IA24_POLGL</name>
<sequence>MAAALLVGCRLPGRRRCPLPLHSCHQRRSSEASSAASFLQEEEGLISHCTGQSLQGSQVLNSEPRDSSATALLSAIVACERGRQWQQAIALLLSREQADCGLLDASHFSSTISACGKGSRWELACWLLADCMPRASVAPNVVACNAAANACGLTGRWAQALAWFRELRALRLHPTVASCNTAISACSRVSRWERCLALFWEMLPLPQKPQKLHAEKPLELLLPGGQGEGSAQGNNINNNNNSNNNKSNNNIINNNNNNHINSMPKPNMATVGAVISSLERSQQSQRALQVLALCGRIGLRPDVAACNAALSACEKAQRWEKALGILEEMRAGVWGELAKPDEVSHNAVISACEKRGQWRLALGLLRSMRPRDILPDLVSYNAAMGACQKCGQWELTLALFAEMAESAALLWSVVSVNAAIGACEQASHWQQVLRILQLQSVDDGRQGAGAGVRVGSRPAINAASLVSSSRAFEFAGQLRFATVLGEKLRASVSRWRRGDVGDVAEASPVLQAVYRHTGIEAALASGVSTALLGRASSELQHKLSRALGSLASSASARQRSPASRLQDPSLEVVFALGGATAKTLLEHGGGRAQWSSPEDRAQAAAVAGSWHDPGGNLALPAQPGIAVLSAWAAFSLAPPGQLAGWQ</sequence>
<protein>
    <recommendedName>
        <fullName evidence="6">Pentatricopeptide repeat-containing protein, chloroplastic</fullName>
    </recommendedName>
</protein>
<dbReference type="Proteomes" id="UP000626109">
    <property type="component" value="Unassembled WGS sequence"/>
</dbReference>
<accession>A0A813IA24</accession>
<feature type="repeat" description="PPR" evidence="2">
    <location>
        <begin position="140"/>
        <end position="174"/>
    </location>
</feature>
<feature type="repeat" description="PPR" evidence="2">
    <location>
        <begin position="341"/>
        <end position="375"/>
    </location>
</feature>
<evidence type="ECO:0000256" key="1">
    <source>
        <dbReference type="ARBA" id="ARBA00022737"/>
    </source>
</evidence>
<dbReference type="Gene3D" id="1.25.40.10">
    <property type="entry name" value="Tetratricopeptide repeat domain"/>
    <property type="match status" value="3"/>
</dbReference>
<dbReference type="Pfam" id="PF13041">
    <property type="entry name" value="PPR_2"/>
    <property type="match status" value="1"/>
</dbReference>
<dbReference type="PANTHER" id="PTHR47447:SF17">
    <property type="entry name" value="OS12G0638900 PROTEIN"/>
    <property type="match status" value="1"/>
</dbReference>
<feature type="non-terminal residue" evidence="4">
    <location>
        <position position="646"/>
    </location>
</feature>
<evidence type="ECO:0000256" key="3">
    <source>
        <dbReference type="SAM" id="MobiDB-lite"/>
    </source>
</evidence>
<evidence type="ECO:0000313" key="5">
    <source>
        <dbReference type="Proteomes" id="UP000626109"/>
    </source>
</evidence>
<feature type="compositionally biased region" description="Low complexity" evidence="3">
    <location>
        <begin position="234"/>
        <end position="255"/>
    </location>
</feature>
<dbReference type="PANTHER" id="PTHR47447">
    <property type="entry name" value="OS03G0856100 PROTEIN"/>
    <property type="match status" value="1"/>
</dbReference>
<evidence type="ECO:0000313" key="4">
    <source>
        <dbReference type="EMBL" id="CAE8647292.1"/>
    </source>
</evidence>
<gene>
    <name evidence="4" type="ORF">PGLA2088_LOCUS5551</name>
</gene>
<organism evidence="4 5">
    <name type="scientific">Polarella glacialis</name>
    <name type="common">Dinoflagellate</name>
    <dbReference type="NCBI Taxonomy" id="89957"/>
    <lineage>
        <taxon>Eukaryota</taxon>
        <taxon>Sar</taxon>
        <taxon>Alveolata</taxon>
        <taxon>Dinophyceae</taxon>
        <taxon>Suessiales</taxon>
        <taxon>Suessiaceae</taxon>
        <taxon>Polarella</taxon>
    </lineage>
</organism>
<proteinExistence type="predicted"/>
<dbReference type="Pfam" id="PF01535">
    <property type="entry name" value="PPR"/>
    <property type="match status" value="2"/>
</dbReference>
<dbReference type="EMBL" id="CAJNNW010005301">
    <property type="protein sequence ID" value="CAE8647292.1"/>
    <property type="molecule type" value="Genomic_DNA"/>
</dbReference>
<feature type="repeat" description="PPR" evidence="2">
    <location>
        <begin position="376"/>
        <end position="410"/>
    </location>
</feature>
<dbReference type="NCBIfam" id="TIGR00756">
    <property type="entry name" value="PPR"/>
    <property type="match status" value="1"/>
</dbReference>
<feature type="region of interest" description="Disordered" evidence="3">
    <location>
        <begin position="229"/>
        <end position="255"/>
    </location>
</feature>